<accession>A0A3Q8C918</accession>
<name>A0A3Q8C918_9LACO</name>
<dbReference type="EMBL" id="CP018176">
    <property type="protein sequence ID" value="AUJ29321.1"/>
    <property type="molecule type" value="Genomic_DNA"/>
</dbReference>
<sequence length="433" mass="49238">MKIIDYPNFEEKVYQKILTNGLTVNLVPKVGFHKIYASFTVDYGSVDSAFMTLNDRKVKNNPEGVAHFLEHKLFEKADYDTFELFGQLGADSNAFTSYTKTSYLFSTVENGKKCIETLLDFVQSPYFTTESVEKEKGIIAQEIKMYNDDYNWRLYSGIVENLYPNSPLSKDIAGTVESIQRISAKDLYDCYHAFYQPSNMDLFVVGAIDPVETINWIEENQKQKEFPVVSQIIHSKSMINDKYDIIPYRMLEVTTSRAKVAVGIRGNVELPAGKNGLKYKIALNLGMYLLMGESSEEYNELYDEGLIDDSFDYDISVGRGYHFCVISGETSHAEELTKRIIDLLKTANNLINSQTAEFLLAKKEFIGRQIQSMNSLEGIANRYEGNLFAGAMSFDAVEILEKIELKDVLKAMNEFIEPDNVSVYQVLPKEDVN</sequence>
<comment type="similarity">
    <text evidence="1">Belongs to the peptidase M16 family.</text>
</comment>
<evidence type="ECO:0000313" key="10">
    <source>
        <dbReference type="Proteomes" id="UP000314960"/>
    </source>
</evidence>
<gene>
    <name evidence="9" type="ORF">BSQ49_03345</name>
</gene>
<protein>
    <submittedName>
        <fullName evidence="9">Peptidase M16</fullName>
    </submittedName>
</protein>
<dbReference type="SUPFAM" id="SSF63411">
    <property type="entry name" value="LuxS/MPP-like metallohydrolase"/>
    <property type="match status" value="2"/>
</dbReference>
<dbReference type="InterPro" id="IPR050626">
    <property type="entry name" value="Peptidase_M16"/>
</dbReference>
<dbReference type="GO" id="GO:0046872">
    <property type="term" value="F:metal ion binding"/>
    <property type="evidence" value="ECO:0007669"/>
    <property type="project" value="UniProtKB-KW"/>
</dbReference>
<keyword evidence="4" id="KW-0378">Hydrolase</keyword>
<dbReference type="Pfam" id="PF05193">
    <property type="entry name" value="Peptidase_M16_C"/>
    <property type="match status" value="1"/>
</dbReference>
<dbReference type="RefSeq" id="WP_141052899.1">
    <property type="nucleotide sequence ID" value="NZ_CP018176.1"/>
</dbReference>
<dbReference type="GO" id="GO:0006508">
    <property type="term" value="P:proteolysis"/>
    <property type="evidence" value="ECO:0007669"/>
    <property type="project" value="UniProtKB-KW"/>
</dbReference>
<keyword evidence="2" id="KW-0645">Protease</keyword>
<dbReference type="AlphaFoldDB" id="A0A3Q8C918"/>
<evidence type="ECO:0000256" key="1">
    <source>
        <dbReference type="ARBA" id="ARBA00007261"/>
    </source>
</evidence>
<dbReference type="Pfam" id="PF00675">
    <property type="entry name" value="Peptidase_M16"/>
    <property type="match status" value="1"/>
</dbReference>
<dbReference type="PANTHER" id="PTHR43690">
    <property type="entry name" value="NARDILYSIN"/>
    <property type="match status" value="1"/>
</dbReference>
<dbReference type="Proteomes" id="UP000314960">
    <property type="component" value="Chromosome"/>
</dbReference>
<evidence type="ECO:0000256" key="3">
    <source>
        <dbReference type="ARBA" id="ARBA00022723"/>
    </source>
</evidence>
<keyword evidence="6" id="KW-0482">Metalloprotease</keyword>
<feature type="domain" description="Peptidase M16 C-terminal" evidence="8">
    <location>
        <begin position="182"/>
        <end position="346"/>
    </location>
</feature>
<dbReference type="InterPro" id="IPR011249">
    <property type="entry name" value="Metalloenz_LuxS/M16"/>
</dbReference>
<dbReference type="GO" id="GO:0008237">
    <property type="term" value="F:metallopeptidase activity"/>
    <property type="evidence" value="ECO:0007669"/>
    <property type="project" value="UniProtKB-KW"/>
</dbReference>
<proteinExistence type="inferred from homology"/>
<dbReference type="KEGG" id="lhw:BSQ49_03345"/>
<dbReference type="InterPro" id="IPR007863">
    <property type="entry name" value="Peptidase_M16_C"/>
</dbReference>
<evidence type="ECO:0000259" key="8">
    <source>
        <dbReference type="Pfam" id="PF05193"/>
    </source>
</evidence>
<keyword evidence="5" id="KW-0862">Zinc</keyword>
<keyword evidence="3" id="KW-0479">Metal-binding</keyword>
<feature type="domain" description="Peptidase M16 N-terminal" evidence="7">
    <location>
        <begin position="61"/>
        <end position="175"/>
    </location>
</feature>
<dbReference type="NCBIfam" id="NF047421">
    <property type="entry name" value="YfmH_fam"/>
    <property type="match status" value="1"/>
</dbReference>
<evidence type="ECO:0000256" key="5">
    <source>
        <dbReference type="ARBA" id="ARBA00022833"/>
    </source>
</evidence>
<evidence type="ECO:0000256" key="4">
    <source>
        <dbReference type="ARBA" id="ARBA00022801"/>
    </source>
</evidence>
<evidence type="ECO:0000259" key="7">
    <source>
        <dbReference type="Pfam" id="PF00675"/>
    </source>
</evidence>
<evidence type="ECO:0000256" key="2">
    <source>
        <dbReference type="ARBA" id="ARBA00022670"/>
    </source>
</evidence>
<dbReference type="InterPro" id="IPR011765">
    <property type="entry name" value="Pept_M16_N"/>
</dbReference>
<dbReference type="Gene3D" id="3.30.830.10">
    <property type="entry name" value="Metalloenzyme, LuxS/M16 peptidase-like"/>
    <property type="match status" value="2"/>
</dbReference>
<evidence type="ECO:0000313" key="9">
    <source>
        <dbReference type="EMBL" id="AUJ29321.1"/>
    </source>
</evidence>
<evidence type="ECO:0000256" key="6">
    <source>
        <dbReference type="ARBA" id="ARBA00023049"/>
    </source>
</evidence>
<reference evidence="9 10" key="1">
    <citation type="submission" date="2016-11" db="EMBL/GenBank/DDBJ databases">
        <title>Interaction between Lactobacillus species and yeast in water kefir.</title>
        <authorList>
            <person name="Behr J."/>
            <person name="Xu D."/>
            <person name="Vogel R.F."/>
        </authorList>
    </citation>
    <scope>NUCLEOTIDE SEQUENCE [LARGE SCALE GENOMIC DNA]</scope>
    <source>
        <strain evidence="9 10">TMW 1.1822</strain>
    </source>
</reference>
<organism evidence="9 10">
    <name type="scientific">Liquorilactobacillus hordei</name>
    <dbReference type="NCBI Taxonomy" id="468911"/>
    <lineage>
        <taxon>Bacteria</taxon>
        <taxon>Bacillati</taxon>
        <taxon>Bacillota</taxon>
        <taxon>Bacilli</taxon>
        <taxon>Lactobacillales</taxon>
        <taxon>Lactobacillaceae</taxon>
        <taxon>Liquorilactobacillus</taxon>
    </lineage>
</organism>
<dbReference type="PANTHER" id="PTHR43690:SF18">
    <property type="entry name" value="INSULIN-DEGRADING ENZYME-RELATED"/>
    <property type="match status" value="1"/>
</dbReference>